<comment type="pathway">
    <text evidence="2 10">Pyrimidine metabolism; UMP biosynthesis via salvage pathway; uracil from uridine (phosphorylase route): step 1/1.</text>
</comment>
<comment type="function">
    <text evidence="10">Catalyzes the reversible phosphorylytic cleavage of uridine to uracil and ribose-1-phosphate.</text>
</comment>
<dbReference type="PANTHER" id="PTHR43691">
    <property type="entry name" value="URIDINE PHOSPHORYLASE"/>
    <property type="match status" value="1"/>
</dbReference>
<comment type="catalytic activity">
    <reaction evidence="9 10">
        <text>uridine + phosphate = alpha-D-ribose 1-phosphate + uracil</text>
        <dbReference type="Rhea" id="RHEA:24388"/>
        <dbReference type="ChEBI" id="CHEBI:16704"/>
        <dbReference type="ChEBI" id="CHEBI:17568"/>
        <dbReference type="ChEBI" id="CHEBI:43474"/>
        <dbReference type="ChEBI" id="CHEBI:57720"/>
        <dbReference type="EC" id="2.4.2.3"/>
    </reaction>
</comment>
<evidence type="ECO:0000256" key="7">
    <source>
        <dbReference type="ARBA" id="ARBA00022676"/>
    </source>
</evidence>
<dbReference type="GO" id="GO:0009164">
    <property type="term" value="P:nucleoside catabolic process"/>
    <property type="evidence" value="ECO:0007669"/>
    <property type="project" value="UniProtKB-ARBA"/>
</dbReference>
<evidence type="ECO:0000256" key="2">
    <source>
        <dbReference type="ARBA" id="ARBA00004825"/>
    </source>
</evidence>
<dbReference type="UniPathway" id="UPA00574">
    <property type="reaction ID" value="UER00633"/>
</dbReference>
<dbReference type="CDD" id="cd17767">
    <property type="entry name" value="UP_EcUdp-like"/>
    <property type="match status" value="1"/>
</dbReference>
<dbReference type="NCBIfam" id="TIGR01718">
    <property type="entry name" value="Uridine-psphlse"/>
    <property type="match status" value="1"/>
</dbReference>
<evidence type="ECO:0000256" key="8">
    <source>
        <dbReference type="ARBA" id="ARBA00022679"/>
    </source>
</evidence>
<evidence type="ECO:0000256" key="5">
    <source>
        <dbReference type="ARBA" id="ARBA00021980"/>
    </source>
</evidence>
<dbReference type="PANTHER" id="PTHR43691:SF11">
    <property type="entry name" value="FI09636P-RELATED"/>
    <property type="match status" value="1"/>
</dbReference>
<evidence type="ECO:0000256" key="3">
    <source>
        <dbReference type="ARBA" id="ARBA00010456"/>
    </source>
</evidence>
<evidence type="ECO:0000259" key="11">
    <source>
        <dbReference type="Pfam" id="PF01048"/>
    </source>
</evidence>
<dbReference type="Gene3D" id="3.40.50.1580">
    <property type="entry name" value="Nucleoside phosphorylase domain"/>
    <property type="match status" value="1"/>
</dbReference>
<dbReference type="InterPro" id="IPR035994">
    <property type="entry name" value="Nucleoside_phosphorylase_sf"/>
</dbReference>
<evidence type="ECO:0000313" key="12">
    <source>
        <dbReference type="EMBL" id="SCJ81834.1"/>
    </source>
</evidence>
<keyword evidence="7 10" id="KW-0328">Glycosyltransferase</keyword>
<feature type="domain" description="Nucleoside phosphorylase" evidence="11">
    <location>
        <begin position="26"/>
        <end position="248"/>
    </location>
</feature>
<dbReference type="InterPro" id="IPR010058">
    <property type="entry name" value="Uridine_phosphorylase"/>
</dbReference>
<evidence type="ECO:0000256" key="6">
    <source>
        <dbReference type="ARBA" id="ARBA00022490"/>
    </source>
</evidence>
<evidence type="ECO:0000256" key="10">
    <source>
        <dbReference type="RuleBase" id="RU361131"/>
    </source>
</evidence>
<proteinExistence type="inferred from homology"/>
<dbReference type="EC" id="2.4.2.3" evidence="4 10"/>
<dbReference type="InterPro" id="IPR018016">
    <property type="entry name" value="Nucleoside_phosphorylase_CS"/>
</dbReference>
<dbReference type="GO" id="GO:0005829">
    <property type="term" value="C:cytosol"/>
    <property type="evidence" value="ECO:0007669"/>
    <property type="project" value="TreeGrafter"/>
</dbReference>
<dbReference type="SUPFAM" id="SSF53167">
    <property type="entry name" value="Purine and uridine phosphorylases"/>
    <property type="match status" value="1"/>
</dbReference>
<dbReference type="GO" id="GO:0004850">
    <property type="term" value="F:uridine phosphorylase activity"/>
    <property type="evidence" value="ECO:0007669"/>
    <property type="project" value="UniProtKB-EC"/>
</dbReference>
<comment type="similarity">
    <text evidence="3 10">Belongs to the PNP/UDP phosphorylase family.</text>
</comment>
<sequence length="260" mass="28298">MPQVDLAPDEKIWHLQISKNDIKGAKYAILPGDPGRVPKIAALLDRPEKINVNREYVTYTGYVGDAKVVVCSTGIGGPSASIAVEELHMLGVDNFIRIGTCGGIHLDVLGGDVVVVTGAIRAEGTSREYLPIEFPAVSDLDMAVALRDGAKNLGYRYHTGVVECKDSYYGQHSPERMPVSYELLNRWEAWKRAGTLGSEMESAALFTVCAAIGAKAGAVMHCVQNQERKALGMENPFDHDTEKAIRVVLEGIKLLEERGF</sequence>
<dbReference type="InterPro" id="IPR000845">
    <property type="entry name" value="Nucleoside_phosphorylase_d"/>
</dbReference>
<dbReference type="GO" id="GO:0009166">
    <property type="term" value="P:nucleotide catabolic process"/>
    <property type="evidence" value="ECO:0007669"/>
    <property type="project" value="InterPro"/>
</dbReference>
<dbReference type="PROSITE" id="PS01232">
    <property type="entry name" value="PNP_UDP_1"/>
    <property type="match status" value="1"/>
</dbReference>
<gene>
    <name evidence="12" type="primary">udp</name>
    <name evidence="12" type="ORF">SAMEA3545359_02231</name>
</gene>
<dbReference type="Pfam" id="PF01048">
    <property type="entry name" value="PNP_UDP_1"/>
    <property type="match status" value="1"/>
</dbReference>
<accession>A0A1C6JII3</accession>
<keyword evidence="6" id="KW-0963">Cytoplasm</keyword>
<evidence type="ECO:0000256" key="1">
    <source>
        <dbReference type="ARBA" id="ARBA00004496"/>
    </source>
</evidence>
<evidence type="ECO:0000256" key="4">
    <source>
        <dbReference type="ARBA" id="ARBA00011888"/>
    </source>
</evidence>
<organism evidence="12">
    <name type="scientific">uncultured Anaerotruncus sp</name>
    <dbReference type="NCBI Taxonomy" id="905011"/>
    <lineage>
        <taxon>Bacteria</taxon>
        <taxon>Bacillati</taxon>
        <taxon>Bacillota</taxon>
        <taxon>Clostridia</taxon>
        <taxon>Eubacteriales</taxon>
        <taxon>Oscillospiraceae</taxon>
        <taxon>Anaerotruncus</taxon>
        <taxon>environmental samples</taxon>
    </lineage>
</organism>
<name>A0A1C6JII3_9FIRM</name>
<dbReference type="AlphaFoldDB" id="A0A1C6JII3"/>
<dbReference type="GO" id="GO:0044206">
    <property type="term" value="P:UMP salvage"/>
    <property type="evidence" value="ECO:0007669"/>
    <property type="project" value="UniProtKB-UniPathway"/>
</dbReference>
<dbReference type="EMBL" id="FMHG01000001">
    <property type="protein sequence ID" value="SCJ81834.1"/>
    <property type="molecule type" value="Genomic_DNA"/>
</dbReference>
<reference evidence="12" key="1">
    <citation type="submission" date="2015-09" db="EMBL/GenBank/DDBJ databases">
        <authorList>
            <consortium name="Pathogen Informatics"/>
        </authorList>
    </citation>
    <scope>NUCLEOTIDE SEQUENCE</scope>
    <source>
        <strain evidence="12">2789STDY5834896</strain>
    </source>
</reference>
<comment type="subcellular location">
    <subcellularLocation>
        <location evidence="1">Cytoplasm</location>
    </subcellularLocation>
</comment>
<protein>
    <recommendedName>
        <fullName evidence="5 10">Uridine phosphorylase</fullName>
        <ecNumber evidence="4 10">2.4.2.3</ecNumber>
    </recommendedName>
</protein>
<evidence type="ECO:0000256" key="9">
    <source>
        <dbReference type="ARBA" id="ARBA00048447"/>
    </source>
</evidence>
<keyword evidence="8 10" id="KW-0808">Transferase</keyword>